<gene>
    <name evidence="1" type="ORF">CRE_14691</name>
</gene>
<dbReference type="AlphaFoldDB" id="E3M9L5"/>
<dbReference type="EMBL" id="DS268430">
    <property type="protein sequence ID" value="EFO96179.1"/>
    <property type="molecule type" value="Genomic_DNA"/>
</dbReference>
<organism evidence="2">
    <name type="scientific">Caenorhabditis remanei</name>
    <name type="common">Caenorhabditis vulgaris</name>
    <dbReference type="NCBI Taxonomy" id="31234"/>
    <lineage>
        <taxon>Eukaryota</taxon>
        <taxon>Metazoa</taxon>
        <taxon>Ecdysozoa</taxon>
        <taxon>Nematoda</taxon>
        <taxon>Chromadorea</taxon>
        <taxon>Rhabditida</taxon>
        <taxon>Rhabditina</taxon>
        <taxon>Rhabditomorpha</taxon>
        <taxon>Rhabditoidea</taxon>
        <taxon>Rhabditidae</taxon>
        <taxon>Peloderinae</taxon>
        <taxon>Caenorhabditis</taxon>
    </lineage>
</organism>
<dbReference type="HOGENOM" id="CLU_2656818_0_0_1"/>
<sequence>METEDYYERSHQSPDSDNSLRTFLHYLVITEALTILLSDFMNICDKSIKKQLNSVVLPCIIVLSYAETRQGAIKQC</sequence>
<proteinExistence type="predicted"/>
<evidence type="ECO:0000313" key="1">
    <source>
        <dbReference type="EMBL" id="EFO96179.1"/>
    </source>
</evidence>
<accession>E3M9L5</accession>
<dbReference type="InParanoid" id="E3M9L5"/>
<dbReference type="Proteomes" id="UP000008281">
    <property type="component" value="Unassembled WGS sequence"/>
</dbReference>
<evidence type="ECO:0000313" key="2">
    <source>
        <dbReference type="Proteomes" id="UP000008281"/>
    </source>
</evidence>
<keyword evidence="2" id="KW-1185">Reference proteome</keyword>
<reference evidence="1" key="1">
    <citation type="submission" date="2007-07" db="EMBL/GenBank/DDBJ databases">
        <title>PCAP assembly of the Caenorhabditis remanei genome.</title>
        <authorList>
            <consortium name="The Caenorhabditis remanei Sequencing Consortium"/>
            <person name="Wilson R.K."/>
        </authorList>
    </citation>
    <scope>NUCLEOTIDE SEQUENCE [LARGE SCALE GENOMIC DNA]</scope>
    <source>
        <strain evidence="1">PB4641</strain>
    </source>
</reference>
<name>E3M9L5_CAERE</name>
<protein>
    <submittedName>
        <fullName evidence="1">Uncharacterized protein</fullName>
    </submittedName>
</protein>